<evidence type="ECO:0000313" key="2">
    <source>
        <dbReference type="EMBL" id="OPJ76440.1"/>
    </source>
</evidence>
<organism evidence="2 3">
    <name type="scientific">Patagioenas fasciata monilis</name>
    <dbReference type="NCBI Taxonomy" id="372326"/>
    <lineage>
        <taxon>Eukaryota</taxon>
        <taxon>Metazoa</taxon>
        <taxon>Chordata</taxon>
        <taxon>Craniata</taxon>
        <taxon>Vertebrata</taxon>
        <taxon>Euteleostomi</taxon>
        <taxon>Archelosauria</taxon>
        <taxon>Archosauria</taxon>
        <taxon>Dinosauria</taxon>
        <taxon>Saurischia</taxon>
        <taxon>Theropoda</taxon>
        <taxon>Coelurosauria</taxon>
        <taxon>Aves</taxon>
        <taxon>Neognathae</taxon>
        <taxon>Neoaves</taxon>
        <taxon>Columbimorphae</taxon>
        <taxon>Columbiformes</taxon>
        <taxon>Columbidae</taxon>
        <taxon>Patagioenas</taxon>
    </lineage>
</organism>
<dbReference type="AlphaFoldDB" id="A0A1V4JW84"/>
<feature type="compositionally biased region" description="Polar residues" evidence="1">
    <location>
        <begin position="1"/>
        <end position="11"/>
    </location>
</feature>
<protein>
    <submittedName>
        <fullName evidence="2">Uncharacterized protein</fullName>
    </submittedName>
</protein>
<dbReference type="EMBL" id="LSYS01005654">
    <property type="protein sequence ID" value="OPJ76440.1"/>
    <property type="molecule type" value="Genomic_DNA"/>
</dbReference>
<gene>
    <name evidence="2" type="ORF">AV530_019731</name>
</gene>
<sequence>MEHCGGQQNHPDFQEESHVQSLKDLLRRQEIQMQEVLKAMKRLDGGTSKTSRLIAYKKASDAIKDRLEAICRECEKRGKQEREGVELDLTPEELRIKKERVQKWAKQCVEDGMWSVREADEYL</sequence>
<proteinExistence type="predicted"/>
<dbReference type="Proteomes" id="UP000190648">
    <property type="component" value="Unassembled WGS sequence"/>
</dbReference>
<keyword evidence="3" id="KW-1185">Reference proteome</keyword>
<name>A0A1V4JW84_PATFA</name>
<reference evidence="2 3" key="1">
    <citation type="submission" date="2016-02" db="EMBL/GenBank/DDBJ databases">
        <title>Band-tailed pigeon sequencing and assembly.</title>
        <authorList>
            <person name="Soares A.E."/>
            <person name="Novak B.J."/>
            <person name="Rice E.S."/>
            <person name="O'Connell B."/>
            <person name="Chang D."/>
            <person name="Weber S."/>
            <person name="Shapiro B."/>
        </authorList>
    </citation>
    <scope>NUCLEOTIDE SEQUENCE [LARGE SCALE GENOMIC DNA]</scope>
    <source>
        <strain evidence="2">BTP2013</strain>
        <tissue evidence="2">Blood</tissue>
    </source>
</reference>
<accession>A0A1V4JW84</accession>
<evidence type="ECO:0000313" key="3">
    <source>
        <dbReference type="Proteomes" id="UP000190648"/>
    </source>
</evidence>
<feature type="region of interest" description="Disordered" evidence="1">
    <location>
        <begin position="1"/>
        <end position="20"/>
    </location>
</feature>
<comment type="caution">
    <text evidence="2">The sequence shown here is derived from an EMBL/GenBank/DDBJ whole genome shotgun (WGS) entry which is preliminary data.</text>
</comment>
<evidence type="ECO:0000256" key="1">
    <source>
        <dbReference type="SAM" id="MobiDB-lite"/>
    </source>
</evidence>